<sequence>MEAASKLYSIWKGFCSITVCERSVSGEPSNCRSLWISCSTRRAFSYSPNSTMLFTARSLTTVTSNSWIIGHGFMIHWSRPSQRCAGFVIRELT</sequence>
<gene>
    <name evidence="1" type="ORF">NTEN_LOCUS2783</name>
</gene>
<organism evidence="1 2">
    <name type="scientific">Nesidiocoris tenuis</name>
    <dbReference type="NCBI Taxonomy" id="355587"/>
    <lineage>
        <taxon>Eukaryota</taxon>
        <taxon>Metazoa</taxon>
        <taxon>Ecdysozoa</taxon>
        <taxon>Arthropoda</taxon>
        <taxon>Hexapoda</taxon>
        <taxon>Insecta</taxon>
        <taxon>Pterygota</taxon>
        <taxon>Neoptera</taxon>
        <taxon>Paraneoptera</taxon>
        <taxon>Hemiptera</taxon>
        <taxon>Heteroptera</taxon>
        <taxon>Panheteroptera</taxon>
        <taxon>Cimicomorpha</taxon>
        <taxon>Miridae</taxon>
        <taxon>Dicyphina</taxon>
        <taxon>Nesidiocoris</taxon>
    </lineage>
</organism>
<protein>
    <submittedName>
        <fullName evidence="1">Uncharacterized protein</fullName>
    </submittedName>
</protein>
<dbReference type="EMBL" id="CADCXU010004461">
    <property type="protein sequence ID" value="CAA9996197.1"/>
    <property type="molecule type" value="Genomic_DNA"/>
</dbReference>
<accession>A0A6H5G1H7</accession>
<reference evidence="1 2" key="1">
    <citation type="submission" date="2020-02" db="EMBL/GenBank/DDBJ databases">
        <authorList>
            <person name="Ferguson B K."/>
        </authorList>
    </citation>
    <scope>NUCLEOTIDE SEQUENCE [LARGE SCALE GENOMIC DNA]</scope>
</reference>
<name>A0A6H5G1H7_9HEMI</name>
<dbReference type="Proteomes" id="UP000479000">
    <property type="component" value="Unassembled WGS sequence"/>
</dbReference>
<evidence type="ECO:0000313" key="1">
    <source>
        <dbReference type="EMBL" id="CAA9996197.1"/>
    </source>
</evidence>
<evidence type="ECO:0000313" key="2">
    <source>
        <dbReference type="Proteomes" id="UP000479000"/>
    </source>
</evidence>
<proteinExistence type="predicted"/>
<dbReference type="AlphaFoldDB" id="A0A6H5G1H7"/>
<keyword evidence="2" id="KW-1185">Reference proteome</keyword>